<keyword evidence="6" id="KW-0539">Nucleus</keyword>
<keyword evidence="3" id="KW-0805">Transcription regulation</keyword>
<dbReference type="Gene3D" id="4.10.280.10">
    <property type="entry name" value="Helix-loop-helix DNA-binding domain"/>
    <property type="match status" value="1"/>
</dbReference>
<gene>
    <name evidence="9" type="ORF">POM88_039013</name>
</gene>
<evidence type="ECO:0000256" key="5">
    <source>
        <dbReference type="ARBA" id="ARBA00023163"/>
    </source>
</evidence>
<dbReference type="Pfam" id="PF03763">
    <property type="entry name" value="Remorin_C"/>
    <property type="match status" value="1"/>
</dbReference>
<dbReference type="CDD" id="cd11445">
    <property type="entry name" value="bHLH_AtPIF_like"/>
    <property type="match status" value="1"/>
</dbReference>
<dbReference type="SMART" id="SM00353">
    <property type="entry name" value="HLH"/>
    <property type="match status" value="1"/>
</dbReference>
<dbReference type="GO" id="GO:0005634">
    <property type="term" value="C:nucleus"/>
    <property type="evidence" value="ECO:0007669"/>
    <property type="project" value="UniProtKB-SubCell"/>
</dbReference>
<accession>A0AAD8M8J6</accession>
<dbReference type="InterPro" id="IPR005516">
    <property type="entry name" value="Remorin_C"/>
</dbReference>
<evidence type="ECO:0000313" key="9">
    <source>
        <dbReference type="EMBL" id="KAK1363452.1"/>
    </source>
</evidence>
<evidence type="ECO:0000256" key="4">
    <source>
        <dbReference type="ARBA" id="ARBA00023125"/>
    </source>
</evidence>
<dbReference type="AlphaFoldDB" id="A0AAD8M8J6"/>
<evidence type="ECO:0000256" key="6">
    <source>
        <dbReference type="ARBA" id="ARBA00023242"/>
    </source>
</evidence>
<feature type="compositionally biased region" description="Polar residues" evidence="7">
    <location>
        <begin position="421"/>
        <end position="430"/>
    </location>
</feature>
<evidence type="ECO:0000313" key="10">
    <source>
        <dbReference type="Proteomes" id="UP001237642"/>
    </source>
</evidence>
<dbReference type="SUPFAM" id="SSF47459">
    <property type="entry name" value="HLH, helix-loop-helix DNA-binding domain"/>
    <property type="match status" value="1"/>
</dbReference>
<feature type="region of interest" description="Disordered" evidence="7">
    <location>
        <begin position="1"/>
        <end position="47"/>
    </location>
</feature>
<dbReference type="PANTHER" id="PTHR45855:SF12">
    <property type="entry name" value="TRANSCRIPTION FACTOR PIF7-LIKE ISOFORM X1"/>
    <property type="match status" value="1"/>
</dbReference>
<dbReference type="PANTHER" id="PTHR45855">
    <property type="entry name" value="TRANSCRIPTION FACTOR PIF1-RELATED"/>
    <property type="match status" value="1"/>
</dbReference>
<dbReference type="InterPro" id="IPR047265">
    <property type="entry name" value="PIF1-like_bHLH"/>
</dbReference>
<organism evidence="9 10">
    <name type="scientific">Heracleum sosnowskyi</name>
    <dbReference type="NCBI Taxonomy" id="360622"/>
    <lineage>
        <taxon>Eukaryota</taxon>
        <taxon>Viridiplantae</taxon>
        <taxon>Streptophyta</taxon>
        <taxon>Embryophyta</taxon>
        <taxon>Tracheophyta</taxon>
        <taxon>Spermatophyta</taxon>
        <taxon>Magnoliopsida</taxon>
        <taxon>eudicotyledons</taxon>
        <taxon>Gunneridae</taxon>
        <taxon>Pentapetalae</taxon>
        <taxon>asterids</taxon>
        <taxon>campanulids</taxon>
        <taxon>Apiales</taxon>
        <taxon>Apiaceae</taxon>
        <taxon>Apioideae</taxon>
        <taxon>apioid superclade</taxon>
        <taxon>Tordylieae</taxon>
        <taxon>Tordyliinae</taxon>
        <taxon>Heracleum</taxon>
    </lineage>
</organism>
<dbReference type="GO" id="GO:0046983">
    <property type="term" value="F:protein dimerization activity"/>
    <property type="evidence" value="ECO:0007669"/>
    <property type="project" value="InterPro"/>
</dbReference>
<feature type="compositionally biased region" description="Basic and acidic residues" evidence="7">
    <location>
        <begin position="134"/>
        <end position="149"/>
    </location>
</feature>
<dbReference type="InterPro" id="IPR011598">
    <property type="entry name" value="bHLH_dom"/>
</dbReference>
<keyword evidence="10" id="KW-1185">Reference proteome</keyword>
<dbReference type="InterPro" id="IPR036638">
    <property type="entry name" value="HLH_DNA-bd_sf"/>
</dbReference>
<feature type="region of interest" description="Disordered" evidence="7">
    <location>
        <begin position="461"/>
        <end position="520"/>
    </location>
</feature>
<feature type="compositionally biased region" description="Polar residues" evidence="7">
    <location>
        <begin position="21"/>
        <end position="38"/>
    </location>
</feature>
<evidence type="ECO:0000256" key="1">
    <source>
        <dbReference type="ARBA" id="ARBA00004123"/>
    </source>
</evidence>
<feature type="domain" description="BHLH" evidence="8">
    <location>
        <begin position="505"/>
        <end position="554"/>
    </location>
</feature>
<reference evidence="9" key="2">
    <citation type="submission" date="2023-05" db="EMBL/GenBank/DDBJ databases">
        <authorList>
            <person name="Schelkunov M.I."/>
        </authorList>
    </citation>
    <scope>NUCLEOTIDE SEQUENCE</scope>
    <source>
        <strain evidence="9">Hsosn_3</strain>
        <tissue evidence="9">Leaf</tissue>
    </source>
</reference>
<evidence type="ECO:0000259" key="8">
    <source>
        <dbReference type="PROSITE" id="PS50888"/>
    </source>
</evidence>
<sequence length="712" mass="80587">MENLIKQQQQKRVKISGGGQTSKEISSAKGTRVPQEQTESFKRDKRAQNWFQRQFSNQMSPDYDSEDGDHATAIAAATFAIYSNDESRVGYNQKNNRQGPNSPLSRVNTRKEDPIRFPEPGRVSRRPSSNNTRGRQESSVRRPVGREPSRTATPATGNEILFRNSTQGRNGNTRAEAWEKAENAKIQKRYEKMSSNILAWENEKKKKAKIQMERRKGELDRRRARNSQHYQFKLAKIDNIAEGARTQLEEKKKNDKIKSISRKDYTVPEGDLRRHLRRAEKLGGEAEGNIRSSHVHNHQKSYDHLVCMSNFDITELGWENGQPSMHEHVGGLPTVPNSETTWDRTDDTLESIVHQATYPNINLPDFDHHLNHNHHHLTNKNSIVTPSTRIWGKSSIQMEVNPPVYTKKRVQSSEHSDQYGGMNNLTSSQQKHADKRSCGSGNATFARNDDTPMMTWASFESHKSLRSKTKPVDEDSACHAGSENPDEEHVNKGETVRSHSSRRSRVAAVHNQSERKRRDRINQKMKTLQRLVPNANKTDKASMLDEVIEHLKQLQAQVQMMSTRNIPQMMMPLGMQQQLQMSLLAQMGMGVGPGLNIGSMLDMTNIARTASRPHSSLIHPNSATTASTPTFIPPQFMFPPIIPRQVQPQASTVQGATSTNSVPFSDPYRAFLAQSMNMELNNKIAAAVYQQQFNQAAQTTNGTSHSKHVQRD</sequence>
<dbReference type="InterPro" id="IPR031066">
    <property type="entry name" value="bHLH_ALC-like_plant"/>
</dbReference>
<evidence type="ECO:0000256" key="3">
    <source>
        <dbReference type="ARBA" id="ARBA00023015"/>
    </source>
</evidence>
<dbReference type="Proteomes" id="UP001237642">
    <property type="component" value="Unassembled WGS sequence"/>
</dbReference>
<dbReference type="EMBL" id="JAUIZM010000009">
    <property type="protein sequence ID" value="KAK1363452.1"/>
    <property type="molecule type" value="Genomic_DNA"/>
</dbReference>
<feature type="compositionally biased region" description="Polar residues" evidence="7">
    <location>
        <begin position="90"/>
        <end position="107"/>
    </location>
</feature>
<dbReference type="GO" id="GO:0003677">
    <property type="term" value="F:DNA binding"/>
    <property type="evidence" value="ECO:0007669"/>
    <property type="project" value="UniProtKB-KW"/>
</dbReference>
<evidence type="ECO:0000256" key="7">
    <source>
        <dbReference type="SAM" id="MobiDB-lite"/>
    </source>
</evidence>
<comment type="subcellular location">
    <subcellularLocation>
        <location evidence="1">Nucleus</location>
    </subcellularLocation>
</comment>
<keyword evidence="5" id="KW-0804">Transcription</keyword>
<name>A0AAD8M8J6_9APIA</name>
<comment type="caution">
    <text evidence="9">The sequence shown here is derived from an EMBL/GenBank/DDBJ whole genome shotgun (WGS) entry which is preliminary data.</text>
</comment>
<evidence type="ECO:0000256" key="2">
    <source>
        <dbReference type="ARBA" id="ARBA00005711"/>
    </source>
</evidence>
<reference evidence="9" key="1">
    <citation type="submission" date="2023-02" db="EMBL/GenBank/DDBJ databases">
        <title>Genome of toxic invasive species Heracleum sosnowskyi carries increased number of genes despite the absence of recent whole-genome duplications.</title>
        <authorList>
            <person name="Schelkunov M."/>
            <person name="Shtratnikova V."/>
            <person name="Makarenko M."/>
            <person name="Klepikova A."/>
            <person name="Omelchenko D."/>
            <person name="Novikova G."/>
            <person name="Obukhova E."/>
            <person name="Bogdanov V."/>
            <person name="Penin A."/>
            <person name="Logacheva M."/>
        </authorList>
    </citation>
    <scope>NUCLEOTIDE SEQUENCE</scope>
    <source>
        <strain evidence="9">Hsosn_3</strain>
        <tissue evidence="9">Leaf</tissue>
    </source>
</reference>
<dbReference type="Pfam" id="PF00010">
    <property type="entry name" value="HLH"/>
    <property type="match status" value="1"/>
</dbReference>
<feature type="compositionally biased region" description="Basic and acidic residues" evidence="7">
    <location>
        <begin position="487"/>
        <end position="497"/>
    </location>
</feature>
<dbReference type="PROSITE" id="PS50888">
    <property type="entry name" value="BHLH"/>
    <property type="match status" value="1"/>
</dbReference>
<comment type="similarity">
    <text evidence="2">Belongs to the remorin family.</text>
</comment>
<protein>
    <submittedName>
        <fullName evidence="9">Transcription factor PIF7</fullName>
    </submittedName>
</protein>
<proteinExistence type="inferred from homology"/>
<feature type="region of interest" description="Disordered" evidence="7">
    <location>
        <begin position="405"/>
        <end position="449"/>
    </location>
</feature>
<keyword evidence="4" id="KW-0238">DNA-binding</keyword>
<feature type="region of interest" description="Disordered" evidence="7">
    <location>
        <begin position="90"/>
        <end position="157"/>
    </location>
</feature>